<proteinExistence type="predicted"/>
<evidence type="ECO:0000313" key="2">
    <source>
        <dbReference type="Proteomes" id="UP000001793"/>
    </source>
</evidence>
<sequence length="145" mass="16894">MARKPEQQLYDNFKKYAEHNLLFHRVENLMMNGMSDMIVQNKRGITAWVENKAIEAWPVRSNTVPLRRAFQPGQLGFLREWREWGGDSFVMLRVGKSANSEYLLLDPRQPLDYMSQGQIRDRAVIVCGGMKDIVKFFEQLGKDEA</sequence>
<protein>
    <submittedName>
        <fullName evidence="1">Uncharacterized protein</fullName>
    </submittedName>
</protein>
<dbReference type="KEGG" id="vg:4818274"/>
<organism evidence="1 2">
    <name type="scientific">Burkholderia phage BcepF1</name>
    <dbReference type="NCBI Taxonomy" id="2886897"/>
    <lineage>
        <taxon>Viruses</taxon>
        <taxon>Duplodnaviria</taxon>
        <taxon>Heunggongvirae</taxon>
        <taxon>Uroviricota</taxon>
        <taxon>Caudoviricetes</taxon>
        <taxon>Lindbergviridae</taxon>
        <taxon>Bcepfunavirus</taxon>
        <taxon>Bcepfunavirus bcepF1</taxon>
    </lineage>
</organism>
<accession>A1YZY3</accession>
<reference evidence="1 2" key="1">
    <citation type="submission" date="2006-12" db="EMBL/GenBank/DDBJ databases">
        <title>Genomic analysis of Burkholderia ambifaria phage BcepF1, a member of the Bcep781- like phage supergroup.</title>
        <authorList>
            <person name="Summer E.J."/>
            <person name="Robinson S."/>
            <person name="Haines C."/>
            <person name="Adams B."/>
            <person name="Daggett M."/>
            <person name="Landua J."/>
            <person name="Swanson S."/>
            <person name="Vorndam W."/>
            <person name="Morrison W."/>
            <person name="Nail K."/>
            <person name="Gonzalez C."/>
            <person name="Young R."/>
        </authorList>
    </citation>
    <scope>NUCLEOTIDE SEQUENCE [LARGE SCALE GENOMIC DNA]</scope>
</reference>
<dbReference type="GeneID" id="4818274"/>
<evidence type="ECO:0000313" key="1">
    <source>
        <dbReference type="EMBL" id="ABL96810.1"/>
    </source>
</evidence>
<keyword evidence="2" id="KW-1185">Reference proteome</keyword>
<name>A1YZY3_9CAUD</name>
<gene>
    <name evidence="1" type="ORF">BcepF1.079</name>
</gene>
<dbReference type="Proteomes" id="UP000001793">
    <property type="component" value="Segment"/>
</dbReference>
<dbReference type="EMBL" id="EF153632">
    <property type="protein sequence ID" value="ABL96810.1"/>
    <property type="molecule type" value="Genomic_DNA"/>
</dbReference>
<dbReference type="OrthoDB" id="12258at10239"/>
<dbReference type="RefSeq" id="YP_001039763.1">
    <property type="nucleotide sequence ID" value="NC_009015.1"/>
</dbReference>